<evidence type="ECO:0000259" key="7">
    <source>
        <dbReference type="Pfam" id="PF00924"/>
    </source>
</evidence>
<dbReference type="InterPro" id="IPR010920">
    <property type="entry name" value="LSM_dom_sf"/>
</dbReference>
<feature type="transmembrane region" description="Helical" evidence="6">
    <location>
        <begin position="54"/>
        <end position="78"/>
    </location>
</feature>
<name>A0A5J4Z243_PORPP</name>
<evidence type="ECO:0000313" key="8">
    <source>
        <dbReference type="EMBL" id="KAA8497355.1"/>
    </source>
</evidence>
<comment type="subcellular location">
    <subcellularLocation>
        <location evidence="1">Membrane</location>
        <topology evidence="1">Multi-pass membrane protein</topology>
    </subcellularLocation>
</comment>
<dbReference type="EMBL" id="VRMN01000002">
    <property type="protein sequence ID" value="KAA8497355.1"/>
    <property type="molecule type" value="Genomic_DNA"/>
</dbReference>
<accession>A0A5J4Z243</accession>
<keyword evidence="4 6" id="KW-1133">Transmembrane helix</keyword>
<evidence type="ECO:0000256" key="2">
    <source>
        <dbReference type="ARBA" id="ARBA00008017"/>
    </source>
</evidence>
<evidence type="ECO:0000256" key="5">
    <source>
        <dbReference type="ARBA" id="ARBA00023136"/>
    </source>
</evidence>
<sequence length="410" mass="43807">MPEKRGTVLVGAQAALGALHIVWLVLLSNASTQLPLSWLGGLRLLGVPLARWMLALELFLALVNGFAWGVPLAIRWLVKVSGTSHTKLDDELVAFAKSVTVDAHGVQFAALVCGAAYIASLPLELEVQHALLANRWKIAVVLLVGLSVLSAAWTLLQILARGWFRSSEYAEDPANAAKLDSALTIARPLFFVCGALLLAENAGVQLESLMTSLGVGGITIALGTQTVLQDAAAAVVIFLDKPFRVGDFVVIGSAKGGTVQSIGYRTTTIRASDGELLIFSNKDVSNARISKFDAGMSRKKTSTFYLSKNIPVEALRTVPELLRSAVASAKLDVDVEFIAAYFKDTALDSHDFELLYIVKKGSYLDFLSAQSAIHLSVLDCLHTNGLPLASRQVLLEPHAAPGLPLSELQA</sequence>
<evidence type="ECO:0000256" key="3">
    <source>
        <dbReference type="ARBA" id="ARBA00022692"/>
    </source>
</evidence>
<dbReference type="SUPFAM" id="SSF50182">
    <property type="entry name" value="Sm-like ribonucleoproteins"/>
    <property type="match status" value="1"/>
</dbReference>
<keyword evidence="5 6" id="KW-0472">Membrane</keyword>
<gene>
    <name evidence="8" type="ORF">FVE85_1084</name>
</gene>
<dbReference type="InterPro" id="IPR023408">
    <property type="entry name" value="MscS_beta-dom_sf"/>
</dbReference>
<proteinExistence type="inferred from homology"/>
<keyword evidence="9" id="KW-1185">Reference proteome</keyword>
<dbReference type="OrthoDB" id="8122849at2759"/>
<evidence type="ECO:0000256" key="6">
    <source>
        <dbReference type="SAM" id="Phobius"/>
    </source>
</evidence>
<feature type="domain" description="Mechanosensitive ion channel MscS" evidence="7">
    <location>
        <begin position="227"/>
        <end position="289"/>
    </location>
</feature>
<dbReference type="GO" id="GO:0016020">
    <property type="term" value="C:membrane"/>
    <property type="evidence" value="ECO:0007669"/>
    <property type="project" value="UniProtKB-SubCell"/>
</dbReference>
<evidence type="ECO:0000256" key="1">
    <source>
        <dbReference type="ARBA" id="ARBA00004141"/>
    </source>
</evidence>
<evidence type="ECO:0000256" key="4">
    <source>
        <dbReference type="ARBA" id="ARBA00022989"/>
    </source>
</evidence>
<dbReference type="PANTHER" id="PTHR30566">
    <property type="entry name" value="YNAI-RELATED MECHANOSENSITIVE ION CHANNEL"/>
    <property type="match status" value="1"/>
</dbReference>
<dbReference type="InterPro" id="IPR006685">
    <property type="entry name" value="MscS_channel_2nd"/>
</dbReference>
<comment type="similarity">
    <text evidence="2">Belongs to the MscS (TC 1.A.23) family.</text>
</comment>
<dbReference type="Proteomes" id="UP000324585">
    <property type="component" value="Unassembled WGS sequence"/>
</dbReference>
<evidence type="ECO:0000313" key="9">
    <source>
        <dbReference type="Proteomes" id="UP000324585"/>
    </source>
</evidence>
<organism evidence="8 9">
    <name type="scientific">Porphyridium purpureum</name>
    <name type="common">Red alga</name>
    <name type="synonym">Porphyridium cruentum</name>
    <dbReference type="NCBI Taxonomy" id="35688"/>
    <lineage>
        <taxon>Eukaryota</taxon>
        <taxon>Rhodophyta</taxon>
        <taxon>Bangiophyceae</taxon>
        <taxon>Porphyridiales</taxon>
        <taxon>Porphyridiaceae</taxon>
        <taxon>Porphyridium</taxon>
    </lineage>
</organism>
<protein>
    <submittedName>
        <fullName evidence="8">Putative MscS family protein</fullName>
    </submittedName>
</protein>
<dbReference type="AlphaFoldDB" id="A0A5J4Z243"/>
<dbReference type="Gene3D" id="2.30.30.60">
    <property type="match status" value="1"/>
</dbReference>
<feature type="transmembrane region" description="Helical" evidence="6">
    <location>
        <begin position="138"/>
        <end position="159"/>
    </location>
</feature>
<dbReference type="PANTHER" id="PTHR30566:SF25">
    <property type="entry name" value="INNER MEMBRANE PROTEIN"/>
    <property type="match status" value="1"/>
</dbReference>
<dbReference type="Pfam" id="PF00924">
    <property type="entry name" value="MS_channel_2nd"/>
    <property type="match status" value="1"/>
</dbReference>
<keyword evidence="3 6" id="KW-0812">Transmembrane</keyword>
<reference evidence="9" key="1">
    <citation type="journal article" date="2019" name="Nat. Commun.">
        <title>Expansion of phycobilisome linker gene families in mesophilic red algae.</title>
        <authorList>
            <person name="Lee J."/>
            <person name="Kim D."/>
            <person name="Bhattacharya D."/>
            <person name="Yoon H.S."/>
        </authorList>
    </citation>
    <scope>NUCLEOTIDE SEQUENCE [LARGE SCALE GENOMIC DNA]</scope>
    <source>
        <strain evidence="9">CCMP 1328</strain>
    </source>
</reference>
<dbReference type="InterPro" id="IPR011014">
    <property type="entry name" value="MscS_channel_TM-2"/>
</dbReference>
<dbReference type="GO" id="GO:0055085">
    <property type="term" value="P:transmembrane transport"/>
    <property type="evidence" value="ECO:0007669"/>
    <property type="project" value="InterPro"/>
</dbReference>
<dbReference type="Gene3D" id="1.10.287.1260">
    <property type="match status" value="1"/>
</dbReference>
<comment type="caution">
    <text evidence="8">The sequence shown here is derived from an EMBL/GenBank/DDBJ whole genome shotgun (WGS) entry which is preliminary data.</text>
</comment>
<dbReference type="SUPFAM" id="SSF82861">
    <property type="entry name" value="Mechanosensitive channel protein MscS (YggB), transmembrane region"/>
    <property type="match status" value="1"/>
</dbReference>